<dbReference type="Ensembl" id="ENSLLET00000051174.1">
    <property type="protein sequence ID" value="ENSLLEP00000049254.1"/>
    <property type="gene ID" value="ENSLLEG00000030980.1"/>
</dbReference>
<evidence type="ECO:0000256" key="6">
    <source>
        <dbReference type="SAM" id="MobiDB-lite"/>
    </source>
</evidence>
<dbReference type="InterPro" id="IPR011626">
    <property type="entry name" value="Alpha-macroglobulin_TED"/>
</dbReference>
<reference evidence="9" key="1">
    <citation type="submission" date="2025-08" db="UniProtKB">
        <authorList>
            <consortium name="Ensembl"/>
        </authorList>
    </citation>
    <scope>IDENTIFICATION</scope>
</reference>
<feature type="compositionally biased region" description="Polar residues" evidence="6">
    <location>
        <begin position="1063"/>
        <end position="1081"/>
    </location>
</feature>
<dbReference type="Gene3D" id="6.10.270.10">
    <property type="match status" value="1"/>
</dbReference>
<dbReference type="PANTHER" id="PTHR11412">
    <property type="entry name" value="MACROGLOBULIN / COMPLEMENT"/>
    <property type="match status" value="1"/>
</dbReference>
<keyword evidence="2" id="KW-0646">Protease inhibitor</keyword>
<dbReference type="PANTHER" id="PTHR11412:SF83">
    <property type="entry name" value="COMPLEMENT C5"/>
    <property type="match status" value="1"/>
</dbReference>
<proteinExistence type="inferred from homology"/>
<accession>A0A8C5RA68</accession>
<reference evidence="9" key="2">
    <citation type="submission" date="2025-09" db="UniProtKB">
        <authorList>
            <consortium name="Ensembl"/>
        </authorList>
    </citation>
    <scope>IDENTIFICATION</scope>
</reference>
<dbReference type="Gene3D" id="1.50.10.20">
    <property type="match status" value="1"/>
</dbReference>
<evidence type="ECO:0000256" key="3">
    <source>
        <dbReference type="ARBA" id="ARBA00022729"/>
    </source>
</evidence>
<gene>
    <name evidence="9" type="primary">C5</name>
</gene>
<dbReference type="Pfam" id="PF17790">
    <property type="entry name" value="MG1"/>
    <property type="match status" value="1"/>
</dbReference>
<feature type="region of interest" description="Disordered" evidence="6">
    <location>
        <begin position="1058"/>
        <end position="1081"/>
    </location>
</feature>
<dbReference type="AlphaFoldDB" id="A0A8C5RA68"/>
<organism evidence="9 10">
    <name type="scientific">Leptobrachium leishanense</name>
    <name type="common">Leishan spiny toad</name>
    <dbReference type="NCBI Taxonomy" id="445787"/>
    <lineage>
        <taxon>Eukaryota</taxon>
        <taxon>Metazoa</taxon>
        <taxon>Chordata</taxon>
        <taxon>Craniata</taxon>
        <taxon>Vertebrata</taxon>
        <taxon>Euteleostomi</taxon>
        <taxon>Amphibia</taxon>
        <taxon>Batrachia</taxon>
        <taxon>Anura</taxon>
        <taxon>Pelobatoidea</taxon>
        <taxon>Megophryidae</taxon>
        <taxon>Leptobrachium</taxon>
    </lineage>
</organism>
<sequence>PHLLLTVYLVTGPRVWRVGASETVVVQAFRLQEKLDIKISLLSYPDKQTEYASQRVVLSSDNNYQGLIQLLIQPKQLPRKSNTEQFVYLHALSNVFTKEEKVPVTYKNGFLFIQTDKPVYTPDQSVKIRVYSMDEELKPARRTVTLTFEDPEKVKVDLMVEKDVTGIISFPDFKIPANPKFGIWSIRAAYENDFTTSTEVRFEVKEYVLPAFFITIQPEKNFIGHDKFEDFAITVRGKYVPMSPALMFPPGGRTEESEYTDVKYVLSPYTLKLISTPLFVKPTLPYYIEVGLSIVRSVLELYRDILASAITEHKKTNWKDGTTVFVVNIPADVNSLEFKVSQSQENQAVENYVAKSYKSIMKSYLYINWARQSEPMRVGQYLSVQVVPSTPYMAKIEHYSYLIISKGKILKSGTEPRVFQSSSQNLNFQITDDMIPSIRVLVYYIITGDTTAELIADSIWVDVEAKCVSNQKVLLSAQKKELKPKQDLSLTLEAQVNSLVALSALDVAVYDVASAGNSKRPLEKVLRKIEESDLGCGAGAGQDNADVFRLAGLTFLTNANIRTFSLKLPDSLTTWEFLGIGMSDKGMCVAEPLQVVVWKDLFIDVQIPYSVVRGEQIQLKAVVYNHKNSDVKASTPSYGIDGETSYKGCSLQTIQAASYSSFTYSVLPLELGLHTINFTLSVGFESEILVKTLRVVPEGIQEENHAGFTLDPSAILMNTVLTGKSVNYLINLPKGSAETEIMRVLPIFYVYRYLATTKEWQILESSAFLGQLEMERKMKEAFTSLLSFRKVDFSYSVWRNSESSTWLTAFAIRIFGDIQNYVSTSSVSICSSMLWLIDNCQTKDGSFTELSSYQPTKLQVRVKRHSFSSYKSNRDCPVVKASIFKAEEYLSKNIASAQSTYSLAIAAYALSLSDVTLMGVRTGVTKLKGEAYYKGTIDTPIYRFWKDSLKKFDPTEPSAETARMVETTAYALLAFLKVGDKEYSQPVVKWLQDHQHYGGGFFSTQDTAIALEALTEVAILDDKLTLNMGVQVSYRKSGPFQDFQLTEKKPFTRVVEVRGGNPTPKTSTNITLTPKTSTNSN</sequence>
<dbReference type="GO" id="GO:0005615">
    <property type="term" value="C:extracellular space"/>
    <property type="evidence" value="ECO:0007669"/>
    <property type="project" value="InterPro"/>
</dbReference>
<keyword evidence="10" id="KW-1185">Reference proteome</keyword>
<dbReference type="Pfam" id="PF07678">
    <property type="entry name" value="TED_complement"/>
    <property type="match status" value="1"/>
</dbReference>
<dbReference type="SMART" id="SM01419">
    <property type="entry name" value="Thiol-ester_cl"/>
    <property type="match status" value="1"/>
</dbReference>
<keyword evidence="3" id="KW-0732">Signal</keyword>
<dbReference type="FunFam" id="2.60.40.1930:FF:000001">
    <property type="entry name" value="CD109 isoform 3"/>
    <property type="match status" value="1"/>
</dbReference>
<dbReference type="InterPro" id="IPR011625">
    <property type="entry name" value="A2M_N_BRD"/>
</dbReference>
<evidence type="ECO:0000313" key="10">
    <source>
        <dbReference type="Proteomes" id="UP000694569"/>
    </source>
</evidence>
<dbReference type="InterPro" id="IPR008930">
    <property type="entry name" value="Terpenoid_cyclase/PrenylTrfase"/>
</dbReference>
<protein>
    <submittedName>
        <fullName evidence="9">Complement C5</fullName>
    </submittedName>
</protein>
<evidence type="ECO:0000259" key="8">
    <source>
        <dbReference type="SMART" id="SM01360"/>
    </source>
</evidence>
<dbReference type="InterPro" id="IPR047565">
    <property type="entry name" value="Alpha-macroglob_thiol-ester_cl"/>
</dbReference>
<dbReference type="GeneTree" id="ENSGT00940000155670"/>
<dbReference type="InterPro" id="IPR013783">
    <property type="entry name" value="Ig-like_fold"/>
</dbReference>
<evidence type="ECO:0000256" key="4">
    <source>
        <dbReference type="ARBA" id="ARBA00022900"/>
    </source>
</evidence>
<dbReference type="InterPro" id="IPR048843">
    <property type="entry name" value="C5_CUB"/>
</dbReference>
<name>A0A8C5RA68_9ANUR</name>
<dbReference type="Proteomes" id="UP000694569">
    <property type="component" value="Unplaced"/>
</dbReference>
<evidence type="ECO:0000256" key="1">
    <source>
        <dbReference type="ARBA" id="ARBA00010952"/>
    </source>
</evidence>
<dbReference type="GO" id="GO:0004867">
    <property type="term" value="F:serine-type endopeptidase inhibitor activity"/>
    <property type="evidence" value="ECO:0007669"/>
    <property type="project" value="UniProtKB-KW"/>
</dbReference>
<dbReference type="InterPro" id="IPR001599">
    <property type="entry name" value="Macroglobln_a2"/>
</dbReference>
<dbReference type="Pfam" id="PF21309">
    <property type="entry name" value="C5_CUB"/>
    <property type="match status" value="1"/>
</dbReference>
<comment type="similarity">
    <text evidence="1">Belongs to the protease inhibitor I39 (alpha-2-macroglobulin) family.</text>
</comment>
<dbReference type="Pfam" id="PF00207">
    <property type="entry name" value="A2M"/>
    <property type="match status" value="1"/>
</dbReference>
<dbReference type="SMART" id="SM01359">
    <property type="entry name" value="A2M_N_2"/>
    <property type="match status" value="1"/>
</dbReference>
<dbReference type="Pfam" id="PF01835">
    <property type="entry name" value="MG2"/>
    <property type="match status" value="1"/>
</dbReference>
<dbReference type="SMART" id="SM01360">
    <property type="entry name" value="A2M"/>
    <property type="match status" value="1"/>
</dbReference>
<dbReference type="InterPro" id="IPR050473">
    <property type="entry name" value="A2M/Complement_sys"/>
</dbReference>
<dbReference type="OrthoDB" id="6359008at2759"/>
<evidence type="ECO:0000259" key="7">
    <source>
        <dbReference type="SMART" id="SM01359"/>
    </source>
</evidence>
<keyword evidence="4" id="KW-0722">Serine protease inhibitor</keyword>
<keyword evidence="5" id="KW-0325">Glycoprotein</keyword>
<dbReference type="InterPro" id="IPR041425">
    <property type="entry name" value="C3/4/5_MG1"/>
</dbReference>
<dbReference type="Pfam" id="PF07703">
    <property type="entry name" value="A2M_BRD"/>
    <property type="match status" value="1"/>
</dbReference>
<dbReference type="Gene3D" id="2.60.120.1540">
    <property type="match status" value="2"/>
</dbReference>
<dbReference type="Gene3D" id="2.60.40.1930">
    <property type="match status" value="3"/>
</dbReference>
<dbReference type="Gene3D" id="2.60.40.10">
    <property type="entry name" value="Immunoglobulins"/>
    <property type="match status" value="2"/>
</dbReference>
<feature type="domain" description="Alpha-2-macroglobulin bait region" evidence="7">
    <location>
        <begin position="367"/>
        <end position="512"/>
    </location>
</feature>
<evidence type="ECO:0000256" key="5">
    <source>
        <dbReference type="ARBA" id="ARBA00023180"/>
    </source>
</evidence>
<dbReference type="InterPro" id="IPR002890">
    <property type="entry name" value="MG2"/>
</dbReference>
<dbReference type="SUPFAM" id="SSF48239">
    <property type="entry name" value="Terpenoid cyclases/Protein prenyltransferases"/>
    <property type="match status" value="1"/>
</dbReference>
<evidence type="ECO:0000256" key="2">
    <source>
        <dbReference type="ARBA" id="ARBA00022690"/>
    </source>
</evidence>
<feature type="domain" description="Alpha-2-macroglobulin" evidence="8">
    <location>
        <begin position="554"/>
        <end position="637"/>
    </location>
</feature>
<evidence type="ECO:0000313" key="9">
    <source>
        <dbReference type="Ensembl" id="ENSLLEP00000049254.1"/>
    </source>
</evidence>